<keyword evidence="1" id="KW-0812">Transmembrane</keyword>
<dbReference type="STRING" id="5466.A0A4R8RM11"/>
<name>A0A4R8RM11_COLTR</name>
<proteinExistence type="predicted"/>
<dbReference type="PANTHER" id="PTHR35340:SF9">
    <property type="entry name" value="ASST-DOMAIN-CONTAINING PROTEIN"/>
    <property type="match status" value="1"/>
</dbReference>
<dbReference type="InterPro" id="IPR053143">
    <property type="entry name" value="Arylsulfate_ST"/>
</dbReference>
<dbReference type="SUPFAM" id="SSF50998">
    <property type="entry name" value="Quinoprotein alcohol dehydrogenase-like"/>
    <property type="match status" value="1"/>
</dbReference>
<dbReference type="PANTHER" id="PTHR35340">
    <property type="entry name" value="PQQ ENZYME REPEAT PROTEIN-RELATED"/>
    <property type="match status" value="1"/>
</dbReference>
<comment type="caution">
    <text evidence="2">The sequence shown here is derived from an EMBL/GenBank/DDBJ whole genome shotgun (WGS) entry which is preliminary data.</text>
</comment>
<dbReference type="AlphaFoldDB" id="A0A4R8RM11"/>
<reference evidence="2 3" key="1">
    <citation type="submission" date="2018-12" db="EMBL/GenBank/DDBJ databases">
        <title>Genome sequence and assembly of Colletotrichum trifolii.</title>
        <authorList>
            <person name="Gan P."/>
            <person name="Shirasu K."/>
        </authorList>
    </citation>
    <scope>NUCLEOTIDE SEQUENCE [LARGE SCALE GENOMIC DNA]</scope>
    <source>
        <strain evidence="2 3">543-2</strain>
    </source>
</reference>
<gene>
    <name evidence="2" type="ORF">CTRI78_v006849</name>
</gene>
<dbReference type="InterPro" id="IPR039535">
    <property type="entry name" value="ASST-like"/>
</dbReference>
<evidence type="ECO:0008006" key="4">
    <source>
        <dbReference type="Google" id="ProtNLM"/>
    </source>
</evidence>
<keyword evidence="1" id="KW-0472">Membrane</keyword>
<dbReference type="Pfam" id="PF14269">
    <property type="entry name" value="Arylsulfotran_2"/>
    <property type="match status" value="1"/>
</dbReference>
<keyword evidence="1" id="KW-1133">Transmembrane helix</keyword>
<keyword evidence="3" id="KW-1185">Reference proteome</keyword>
<dbReference type="Proteomes" id="UP000295703">
    <property type="component" value="Unassembled WGS sequence"/>
</dbReference>
<evidence type="ECO:0000313" key="3">
    <source>
        <dbReference type="Proteomes" id="UP000295703"/>
    </source>
</evidence>
<organism evidence="2 3">
    <name type="scientific">Colletotrichum trifolii</name>
    <dbReference type="NCBI Taxonomy" id="5466"/>
    <lineage>
        <taxon>Eukaryota</taxon>
        <taxon>Fungi</taxon>
        <taxon>Dikarya</taxon>
        <taxon>Ascomycota</taxon>
        <taxon>Pezizomycotina</taxon>
        <taxon>Sordariomycetes</taxon>
        <taxon>Hypocreomycetidae</taxon>
        <taxon>Glomerellales</taxon>
        <taxon>Glomerellaceae</taxon>
        <taxon>Colletotrichum</taxon>
        <taxon>Colletotrichum orbiculare species complex</taxon>
    </lineage>
</organism>
<sequence length="561" mass="62178">MSPTECKSRGSQRPFKSRPDIVVPRLEVTLSNFSNPSPGLYFLAPFKSFVSTPLIFDNNGDLVWVGSDQYAGTEGPGPHVYDFHTCEFQASAHICMLRGFNDQGNARGQGIIVDSHYQPVKHVSSTGSSTSCDLHEFTTAESGTTSLVTQYRRRLYDLGRRSGERGGMVWVLEGIFQEIDLESGRVLFEWRSLDHVDPTESLVQPTRGTPTEPWDYIHLNSVEKTPDGNYLVSARHTSTILKVSGRDGGIIWRLGGHKSSFEAMDPPFLFQHHARVLNDDGDITRLSLFDNARRPAFDPERPSSGVILRIHHSSKTAHVERRYSGPEVEYTAKIAGSTVVLPNTNILVGFGDASCFAEYTSDAKPCFQACLRDRSHPTLYRVYKSPWVGRPLTDVAMVSFSRSEASLTAFYVSWNGATEVSEWRIRGALHPDGPYSEVIRAPKSGFETTVTAPRHLVRAYVEGLSADGEVLGRSANVTTFVPSEATSSLCDELWCPELCAPSATSVAEVSRAKVGMPGDWQRIPLLQAVILNLMVTLALILLVRFTRNRSAAMSRLARWLF</sequence>
<feature type="transmembrane region" description="Helical" evidence="1">
    <location>
        <begin position="525"/>
        <end position="545"/>
    </location>
</feature>
<protein>
    <recommendedName>
        <fullName evidence="4">ASST-domain-containing protein</fullName>
    </recommendedName>
</protein>
<accession>A0A4R8RM11</accession>
<dbReference type="InterPro" id="IPR011047">
    <property type="entry name" value="Quinoprotein_ADH-like_sf"/>
</dbReference>
<dbReference type="EMBL" id="RYZW01000067">
    <property type="protein sequence ID" value="TDZ53667.1"/>
    <property type="molecule type" value="Genomic_DNA"/>
</dbReference>
<evidence type="ECO:0000256" key="1">
    <source>
        <dbReference type="SAM" id="Phobius"/>
    </source>
</evidence>
<evidence type="ECO:0000313" key="2">
    <source>
        <dbReference type="EMBL" id="TDZ53667.1"/>
    </source>
</evidence>